<dbReference type="InterPro" id="IPR009072">
    <property type="entry name" value="Histone-fold"/>
</dbReference>
<dbReference type="InterPro" id="IPR053836">
    <property type="entry name" value="Arc1-like_N"/>
</dbReference>
<dbReference type="EMBL" id="SGPM01000210">
    <property type="protein sequence ID" value="THH27988.1"/>
    <property type="molecule type" value="Genomic_DNA"/>
</dbReference>
<dbReference type="Gene3D" id="1.10.20.10">
    <property type="entry name" value="Histone, subunit A"/>
    <property type="match status" value="1"/>
</dbReference>
<dbReference type="InterPro" id="IPR051270">
    <property type="entry name" value="Tyrosine-tRNA_ligase_regulator"/>
</dbReference>
<dbReference type="Pfam" id="PF21972">
    <property type="entry name" value="Arc1p_N_like"/>
    <property type="match status" value="1"/>
</dbReference>
<evidence type="ECO:0000256" key="2">
    <source>
        <dbReference type="ARBA" id="ARBA00022884"/>
    </source>
</evidence>
<keyword evidence="2 3" id="KW-0694">RNA-binding</keyword>
<dbReference type="PROSITE" id="PS50886">
    <property type="entry name" value="TRBD"/>
    <property type="match status" value="1"/>
</dbReference>
<evidence type="ECO:0000313" key="9">
    <source>
        <dbReference type="Proteomes" id="UP000308730"/>
    </source>
</evidence>
<feature type="region of interest" description="Disordered" evidence="4">
    <location>
        <begin position="1"/>
        <end position="59"/>
    </location>
</feature>
<feature type="compositionally biased region" description="Basic and acidic residues" evidence="4">
    <location>
        <begin position="836"/>
        <end position="846"/>
    </location>
</feature>
<dbReference type="SUPFAM" id="SSF51197">
    <property type="entry name" value="Clavaminate synthase-like"/>
    <property type="match status" value="1"/>
</dbReference>
<organism evidence="8 9">
    <name type="scientific">Antrodiella citrinella</name>
    <dbReference type="NCBI Taxonomy" id="2447956"/>
    <lineage>
        <taxon>Eukaryota</taxon>
        <taxon>Fungi</taxon>
        <taxon>Dikarya</taxon>
        <taxon>Basidiomycota</taxon>
        <taxon>Agaricomycotina</taxon>
        <taxon>Agaricomycetes</taxon>
        <taxon>Polyporales</taxon>
        <taxon>Steccherinaceae</taxon>
        <taxon>Antrodiella</taxon>
    </lineage>
</organism>
<dbReference type="Pfam" id="PF01588">
    <property type="entry name" value="tRNA_bind"/>
    <property type="match status" value="1"/>
</dbReference>
<feature type="domain" description="GST C-terminal" evidence="5">
    <location>
        <begin position="682"/>
        <end position="830"/>
    </location>
</feature>
<dbReference type="SUPFAM" id="SSF50249">
    <property type="entry name" value="Nucleic acid-binding proteins"/>
    <property type="match status" value="1"/>
</dbReference>
<protein>
    <recommendedName>
        <fullName evidence="10">tRNA-binding domain-containing protein</fullName>
    </recommendedName>
</protein>
<dbReference type="InterPro" id="IPR026992">
    <property type="entry name" value="DIOX_N"/>
</dbReference>
<evidence type="ECO:0000256" key="4">
    <source>
        <dbReference type="SAM" id="MobiDB-lite"/>
    </source>
</evidence>
<dbReference type="GO" id="GO:0000049">
    <property type="term" value="F:tRNA binding"/>
    <property type="evidence" value="ECO:0007669"/>
    <property type="project" value="UniProtKB-UniRule"/>
</dbReference>
<accession>A0A4S4MRR6</accession>
<sequence>MELSEITHPTFRSLTSSDGIESEVEEEEVDQLDSDSEEDVQPSASVAGPAAPPTKTRPKITIERVPGRILPLAGEESFMSKEAVFLLAVATEEFIKRLLEAGHRSAHGGRRSMINYRDVASSATQYQEFMFLEDTIPQPISLAEALQRRNAKEKEILEEPVAVPTRLLPSTSNAPSIAASDSPSATPDFVPPSGTRLRGKGKQTAQPHANGTANGESASAASEAEPKRTRERRSRKRAAEDPAASAPKESLPTHSHRTRRRTSKASQGLLEFVDTPPPPTNGHSATNGRSASHRGRTSEEYSEMAPPAAHAPDQDVETYPPAYEQEEIWTPAAHFTGPASGYRPPFAINFMHTASNGAAKLATLPVINLAPFLKPEDGKGRLSAAAKLHAACLEYGFFYLDISSYIDPSEPEELTRLAREFFALPQAEKDTIALKNEDHARGYARLRENVTNGKADNHEAIDLYRPVDNPDKTKPVWGTNQWPDIPAFKEKYDIWVEKMKKLGVIVMEAMALGLGMSPAEWGELRSKVDESFWVMRIIGYPPLPTDDEGFSCGAHKDYGCLTFLYADPTPGALQVWFRQPGYLVKSDANFPEAVGEDGVEEGTWINADPLPGCIVCNIGEMWEIWTNGVYKSTLHRVVHRSSNYRVSIPFFFEPNFDALIEPLPAASRLLDGTPDKGRMQVTRGKKYDPVVYGEFLTKKVGNNFDTGKNPLRSLVTSSAEAGSPAYGQSEKDQVEVADWIDKISAGEVVKPENLKDLESQLTSRTYIVNNYLTAADVALYGALHPVLSQLQPPQYYSHPAVTRYFDHIQNRPSVRKAAESLASAFSLVPFDLEGAPKLERKTDPPKEKKKPAPPAEGAAPKAASAKKEKKEAPAAQAQAETAKSEEAGTSGKAQKKEKKEKKPAANDGGNKKAAEPADAGEPVPSMIDLRVGKIIDVKVHPDADGLYIEQIDFGEETGPRTVVSGLVKYVPIENMRDKYLIGVCNLKPANMRGVKSFAMVLCATHKDGKDAGIELVQPPPGSQPGERIYFEGAEFENATPLAQLNPKKKIFETVQPGFITLDTHEAAWINPVTKSVHKIRTKDAVCLAPTFVGASLS</sequence>
<dbReference type="CDD" id="cd10289">
    <property type="entry name" value="GST_C_AaRS_like"/>
    <property type="match status" value="1"/>
</dbReference>
<dbReference type="Gene3D" id="2.60.120.330">
    <property type="entry name" value="B-lactam Antibiotic, Isopenicillin N Synthase, Chain"/>
    <property type="match status" value="1"/>
</dbReference>
<evidence type="ECO:0000259" key="5">
    <source>
        <dbReference type="PROSITE" id="PS50405"/>
    </source>
</evidence>
<feature type="region of interest" description="Disordered" evidence="4">
    <location>
        <begin position="836"/>
        <end position="924"/>
    </location>
</feature>
<evidence type="ECO:0000313" key="8">
    <source>
        <dbReference type="EMBL" id="THH27988.1"/>
    </source>
</evidence>
<dbReference type="GO" id="GO:0046982">
    <property type="term" value="F:protein heterodimerization activity"/>
    <property type="evidence" value="ECO:0007669"/>
    <property type="project" value="InterPro"/>
</dbReference>
<dbReference type="InterPro" id="IPR010987">
    <property type="entry name" value="Glutathione-S-Trfase_C-like"/>
</dbReference>
<dbReference type="CDD" id="cd02799">
    <property type="entry name" value="tRNA_bind_EMAP-II_like"/>
    <property type="match status" value="1"/>
</dbReference>
<evidence type="ECO:0000259" key="6">
    <source>
        <dbReference type="PROSITE" id="PS50886"/>
    </source>
</evidence>
<feature type="domain" description="Fe2OG dioxygenase" evidence="7">
    <location>
        <begin position="531"/>
        <end position="654"/>
    </location>
</feature>
<dbReference type="OrthoDB" id="288590at2759"/>
<feature type="compositionally biased region" description="Polar residues" evidence="4">
    <location>
        <begin position="281"/>
        <end position="290"/>
    </location>
</feature>
<dbReference type="InterPro" id="IPR012340">
    <property type="entry name" value="NA-bd_OB-fold"/>
</dbReference>
<feature type="compositionally biased region" description="Basic and acidic residues" evidence="4">
    <location>
        <begin position="900"/>
        <end position="915"/>
    </location>
</feature>
<feature type="compositionally biased region" description="Polar residues" evidence="4">
    <location>
        <begin position="203"/>
        <end position="215"/>
    </location>
</feature>
<evidence type="ECO:0000256" key="1">
    <source>
        <dbReference type="ARBA" id="ARBA00022555"/>
    </source>
</evidence>
<keyword evidence="1 3" id="KW-0820">tRNA-binding</keyword>
<dbReference type="InterPro" id="IPR005123">
    <property type="entry name" value="Oxoglu/Fe-dep_dioxygenase_dom"/>
</dbReference>
<dbReference type="InterPro" id="IPR002547">
    <property type="entry name" value="tRNA-bd_dom"/>
</dbReference>
<dbReference type="Pfam" id="PF14226">
    <property type="entry name" value="DIOX_N"/>
    <property type="match status" value="1"/>
</dbReference>
<dbReference type="Proteomes" id="UP000308730">
    <property type="component" value="Unassembled WGS sequence"/>
</dbReference>
<dbReference type="PANTHER" id="PTHR11586:SF33">
    <property type="entry name" value="AMINOACYL TRNA SYNTHASE COMPLEX-INTERACTING MULTIFUNCTIONAL PROTEIN 1"/>
    <property type="match status" value="1"/>
</dbReference>
<feature type="compositionally biased region" description="Basic residues" evidence="4">
    <location>
        <begin position="254"/>
        <end position="263"/>
    </location>
</feature>
<evidence type="ECO:0000256" key="3">
    <source>
        <dbReference type="PROSITE-ProRule" id="PRU00209"/>
    </source>
</evidence>
<dbReference type="Pfam" id="PF03171">
    <property type="entry name" value="2OG-FeII_Oxy"/>
    <property type="match status" value="1"/>
</dbReference>
<feature type="compositionally biased region" description="Acidic residues" evidence="4">
    <location>
        <begin position="20"/>
        <end position="40"/>
    </location>
</feature>
<dbReference type="GO" id="GO:0017102">
    <property type="term" value="C:methionyl glutamyl tRNA synthetase complex"/>
    <property type="evidence" value="ECO:0007669"/>
    <property type="project" value="TreeGrafter"/>
</dbReference>
<dbReference type="Gene3D" id="2.40.50.140">
    <property type="entry name" value="Nucleic acid-binding proteins"/>
    <property type="match status" value="1"/>
</dbReference>
<dbReference type="SUPFAM" id="SSF47113">
    <property type="entry name" value="Histone-fold"/>
    <property type="match status" value="1"/>
</dbReference>
<dbReference type="Gene3D" id="1.20.1050.10">
    <property type="match status" value="1"/>
</dbReference>
<dbReference type="PROSITE" id="PS50405">
    <property type="entry name" value="GST_CTER"/>
    <property type="match status" value="1"/>
</dbReference>
<feature type="compositionally biased region" description="Low complexity" evidence="4">
    <location>
        <begin position="172"/>
        <end position="187"/>
    </location>
</feature>
<comment type="caution">
    <text evidence="8">The sequence shown here is derived from an EMBL/GenBank/DDBJ whole genome shotgun (WGS) entry which is preliminary data.</text>
</comment>
<keyword evidence="9" id="KW-1185">Reference proteome</keyword>
<dbReference type="InterPro" id="IPR044861">
    <property type="entry name" value="IPNS-like_FE2OG_OXY"/>
</dbReference>
<gene>
    <name evidence="8" type="ORF">EUX98_g6201</name>
</gene>
<feature type="region of interest" description="Disordered" evidence="4">
    <location>
        <begin position="167"/>
        <end position="316"/>
    </location>
</feature>
<dbReference type="SUPFAM" id="SSF47616">
    <property type="entry name" value="GST C-terminal domain-like"/>
    <property type="match status" value="1"/>
</dbReference>
<dbReference type="InterPro" id="IPR036282">
    <property type="entry name" value="Glutathione-S-Trfase_C_sf"/>
</dbReference>
<feature type="domain" description="TRNA-binding" evidence="6">
    <location>
        <begin position="923"/>
        <end position="1029"/>
    </location>
</feature>
<evidence type="ECO:0008006" key="10">
    <source>
        <dbReference type="Google" id="ProtNLM"/>
    </source>
</evidence>
<dbReference type="PANTHER" id="PTHR11586">
    <property type="entry name" value="TRNA-AMINOACYLATION COFACTOR ARC1 FAMILY MEMBER"/>
    <property type="match status" value="1"/>
</dbReference>
<reference evidence="8 9" key="1">
    <citation type="submission" date="2019-02" db="EMBL/GenBank/DDBJ databases">
        <title>Genome sequencing of the rare red list fungi Antrodiella citrinella (Flaviporus citrinellus).</title>
        <authorList>
            <person name="Buettner E."/>
            <person name="Kellner H."/>
        </authorList>
    </citation>
    <scope>NUCLEOTIDE SEQUENCE [LARGE SCALE GENOMIC DNA]</scope>
    <source>
        <strain evidence="8 9">DSM 108506</strain>
    </source>
</reference>
<name>A0A4S4MRR6_9APHY</name>
<dbReference type="InterPro" id="IPR027443">
    <property type="entry name" value="IPNS-like_sf"/>
</dbReference>
<dbReference type="AlphaFoldDB" id="A0A4S4MRR6"/>
<proteinExistence type="predicted"/>
<evidence type="ECO:0000259" key="7">
    <source>
        <dbReference type="PROSITE" id="PS51471"/>
    </source>
</evidence>
<dbReference type="PROSITE" id="PS51471">
    <property type="entry name" value="FE2OG_OXY"/>
    <property type="match status" value="1"/>
</dbReference>